<name>K0KKE4_WICCF</name>
<organism evidence="2 3">
    <name type="scientific">Wickerhamomyces ciferrii (strain ATCC 14091 / BCRC 22168 / CBS 111 / JCM 3599 / NBRC 0793 / NRRL Y-1031 F-60-10)</name>
    <name type="common">Yeast</name>
    <name type="synonym">Pichia ciferrii</name>
    <dbReference type="NCBI Taxonomy" id="1206466"/>
    <lineage>
        <taxon>Eukaryota</taxon>
        <taxon>Fungi</taxon>
        <taxon>Dikarya</taxon>
        <taxon>Ascomycota</taxon>
        <taxon>Saccharomycotina</taxon>
        <taxon>Saccharomycetes</taxon>
        <taxon>Phaffomycetales</taxon>
        <taxon>Wickerhamomycetaceae</taxon>
        <taxon>Wickerhamomyces</taxon>
    </lineage>
</organism>
<reference evidence="2 3" key="1">
    <citation type="journal article" date="2012" name="Eukaryot. Cell">
        <title>Draft genome sequence of Wickerhamomyces ciferrii NRRL Y-1031 F-60-10.</title>
        <authorList>
            <person name="Schneider J."/>
            <person name="Andrea H."/>
            <person name="Blom J."/>
            <person name="Jaenicke S."/>
            <person name="Ruckert C."/>
            <person name="Schorsch C."/>
            <person name="Szczepanowski R."/>
            <person name="Farwick M."/>
            <person name="Goesmann A."/>
            <person name="Puhler A."/>
            <person name="Schaffer S."/>
            <person name="Tauch A."/>
            <person name="Kohler T."/>
            <person name="Brinkrolf K."/>
        </authorList>
    </citation>
    <scope>NUCLEOTIDE SEQUENCE [LARGE SCALE GENOMIC DNA]</scope>
    <source>
        <strain evidence="3">ATCC 14091 / BCRC 22168 / CBS 111 / JCM 3599 / NBRC 0793 / NRRL Y-1031 F-60-10</strain>
    </source>
</reference>
<dbReference type="EMBL" id="CAIF01000030">
    <property type="protein sequence ID" value="CCH41944.1"/>
    <property type="molecule type" value="Genomic_DNA"/>
</dbReference>
<keyword evidence="1" id="KW-0175">Coiled coil</keyword>
<dbReference type="AlphaFoldDB" id="K0KKE4"/>
<accession>K0KKE4</accession>
<evidence type="ECO:0000313" key="2">
    <source>
        <dbReference type="EMBL" id="CCH41944.1"/>
    </source>
</evidence>
<sequence length="320" mass="37452">MFQGKRYQPNTKFEFINYEQSSSQSFKNGKKTKSQIPYTMKFQLDGIKPRSQTSIIHNDTQQNKYVPLEQQHTFISGRNHPKNSRKASYTISTNNQKQTLLNLMLGKSLFSAKSKLDTWSEIIKDYNELYNLDNKEGLTVQHARVKYNQILSIAKGKQLNGGDLTNYEILALKYDDSKTNFKYNYNKDVKLDSKYENKTPKFTKIYEIIIELETKINNLSNQIVNLGINSKYKYELWLFQKRISDLKKIEEQYQILEQVDYNTDGKQIKVSKEMKNEISGKLEILQNDFDELNIKIEKDLKNGLGDKNDSVVDTELLDKK</sequence>
<proteinExistence type="predicted"/>
<protein>
    <submittedName>
        <fullName evidence="2">Uncharacterized protein</fullName>
    </submittedName>
</protein>
<dbReference type="InParanoid" id="K0KKE4"/>
<dbReference type="HOGENOM" id="CLU_869321_0_0_1"/>
<evidence type="ECO:0000313" key="3">
    <source>
        <dbReference type="Proteomes" id="UP000009328"/>
    </source>
</evidence>
<dbReference type="Proteomes" id="UP000009328">
    <property type="component" value="Unassembled WGS sequence"/>
</dbReference>
<comment type="caution">
    <text evidence="2">The sequence shown here is derived from an EMBL/GenBank/DDBJ whole genome shotgun (WGS) entry which is preliminary data.</text>
</comment>
<gene>
    <name evidence="2" type="ORF">BN7_1483</name>
</gene>
<feature type="coiled-coil region" evidence="1">
    <location>
        <begin position="275"/>
        <end position="302"/>
    </location>
</feature>
<keyword evidence="3" id="KW-1185">Reference proteome</keyword>
<evidence type="ECO:0000256" key="1">
    <source>
        <dbReference type="SAM" id="Coils"/>
    </source>
</evidence>